<dbReference type="PANTHER" id="PTHR43580:SF2">
    <property type="entry name" value="CYTOKINE-LIKE NUCLEAR FACTOR N-PAC"/>
    <property type="match status" value="1"/>
</dbReference>
<evidence type="ECO:0000256" key="3">
    <source>
        <dbReference type="PIRSR" id="PIRSR000103-1"/>
    </source>
</evidence>
<evidence type="ECO:0000313" key="6">
    <source>
        <dbReference type="EMBL" id="SHH77490.1"/>
    </source>
</evidence>
<dbReference type="InterPro" id="IPR029154">
    <property type="entry name" value="HIBADH-like_NADP-bd"/>
</dbReference>
<dbReference type="Gene3D" id="3.40.50.720">
    <property type="entry name" value="NAD(P)-binding Rossmann-like Domain"/>
    <property type="match status" value="1"/>
</dbReference>
<dbReference type="SUPFAM" id="SSF51735">
    <property type="entry name" value="NAD(P)-binding Rossmann-fold domains"/>
    <property type="match status" value="1"/>
</dbReference>
<dbReference type="AlphaFoldDB" id="A0A1M5VQM1"/>
<evidence type="ECO:0000259" key="5">
    <source>
        <dbReference type="Pfam" id="PF14833"/>
    </source>
</evidence>
<dbReference type="InterPro" id="IPR036291">
    <property type="entry name" value="NAD(P)-bd_dom_sf"/>
</dbReference>
<name>A0A1M5VQM1_9BRAD</name>
<dbReference type="SUPFAM" id="SSF48179">
    <property type="entry name" value="6-phosphogluconate dehydrogenase C-terminal domain-like"/>
    <property type="match status" value="1"/>
</dbReference>
<evidence type="ECO:0000313" key="7">
    <source>
        <dbReference type="Proteomes" id="UP000189796"/>
    </source>
</evidence>
<dbReference type="GO" id="GO:0016491">
    <property type="term" value="F:oxidoreductase activity"/>
    <property type="evidence" value="ECO:0007669"/>
    <property type="project" value="UniProtKB-KW"/>
</dbReference>
<keyword evidence="2" id="KW-0520">NAD</keyword>
<organism evidence="6 7">
    <name type="scientific">Bradyrhizobium erythrophlei</name>
    <dbReference type="NCBI Taxonomy" id="1437360"/>
    <lineage>
        <taxon>Bacteria</taxon>
        <taxon>Pseudomonadati</taxon>
        <taxon>Pseudomonadota</taxon>
        <taxon>Alphaproteobacteria</taxon>
        <taxon>Hyphomicrobiales</taxon>
        <taxon>Nitrobacteraceae</taxon>
        <taxon>Bradyrhizobium</taxon>
    </lineage>
</organism>
<feature type="domain" description="3-hydroxyisobutyrate dehydrogenase-like NAD-binding" evidence="5">
    <location>
        <begin position="164"/>
        <end position="285"/>
    </location>
</feature>
<dbReference type="PIRSF" id="PIRSF000103">
    <property type="entry name" value="HIBADH"/>
    <property type="match status" value="1"/>
</dbReference>
<feature type="active site" evidence="3">
    <location>
        <position position="170"/>
    </location>
</feature>
<accession>A0A1M5VQM1</accession>
<dbReference type="InterPro" id="IPR013328">
    <property type="entry name" value="6PGD_dom2"/>
</dbReference>
<reference evidence="6 7" key="1">
    <citation type="submission" date="2016-11" db="EMBL/GenBank/DDBJ databases">
        <authorList>
            <person name="Jaros S."/>
            <person name="Januszkiewicz K."/>
            <person name="Wedrychowicz H."/>
        </authorList>
    </citation>
    <scope>NUCLEOTIDE SEQUENCE [LARGE SCALE GENOMIC DNA]</scope>
    <source>
        <strain evidence="6 7">GAS138</strain>
    </source>
</reference>
<dbReference type="RefSeq" id="WP_079604563.1">
    <property type="nucleotide sequence ID" value="NZ_LT670817.1"/>
</dbReference>
<dbReference type="OrthoDB" id="9812907at2"/>
<dbReference type="Pfam" id="PF14833">
    <property type="entry name" value="NAD_binding_11"/>
    <property type="match status" value="1"/>
</dbReference>
<evidence type="ECO:0000256" key="1">
    <source>
        <dbReference type="ARBA" id="ARBA00023002"/>
    </source>
</evidence>
<dbReference type="Proteomes" id="UP000189796">
    <property type="component" value="Chromosome I"/>
</dbReference>
<protein>
    <submittedName>
        <fullName evidence="6">3-hydroxyisobutyrate dehydrogenase</fullName>
    </submittedName>
</protein>
<sequence length="299" mass="30709">MKIGVCGTGRMGSSIAQRLMSAGHEVGVWNRNPAKTKPLTDAGAKLFASPAELVEGRDVTVVMLLNDAATEAVYRGPNGVLKSKLAGKLVIDMSTVRPDTMKSNGSEVLQRGAAFVECPVGGSTGPAKEGKLFGLVGGSKGDVTRAMPILEQMCRRIEHVGELGSGSTMKLAVNLPLLVYWQALGEALTICKPLNLPADRLIDILSDTAGTPTAMKGRGAVIAKVLGGAPLGEAAFGLNAAKKDLATAVQFGASIHAELPVTASAAACYEEAEAAGLGDADATAISTRWGQRSTPAAKS</sequence>
<evidence type="ECO:0000256" key="2">
    <source>
        <dbReference type="ARBA" id="ARBA00023027"/>
    </source>
</evidence>
<dbReference type="GO" id="GO:0050661">
    <property type="term" value="F:NADP binding"/>
    <property type="evidence" value="ECO:0007669"/>
    <property type="project" value="InterPro"/>
</dbReference>
<dbReference type="InterPro" id="IPR006115">
    <property type="entry name" value="6PGDH_NADP-bd"/>
</dbReference>
<dbReference type="InterPro" id="IPR015815">
    <property type="entry name" value="HIBADH-related"/>
</dbReference>
<dbReference type="Gene3D" id="1.10.1040.10">
    <property type="entry name" value="N-(1-d-carboxylethyl)-l-norvaline Dehydrogenase, domain 2"/>
    <property type="match status" value="1"/>
</dbReference>
<dbReference type="InterPro" id="IPR008927">
    <property type="entry name" value="6-PGluconate_DH-like_C_sf"/>
</dbReference>
<evidence type="ECO:0000259" key="4">
    <source>
        <dbReference type="Pfam" id="PF03446"/>
    </source>
</evidence>
<dbReference type="GO" id="GO:0051287">
    <property type="term" value="F:NAD binding"/>
    <property type="evidence" value="ECO:0007669"/>
    <property type="project" value="InterPro"/>
</dbReference>
<dbReference type="InterPro" id="IPR051265">
    <property type="entry name" value="HIBADH-related_NP60_sf"/>
</dbReference>
<dbReference type="EMBL" id="LT670817">
    <property type="protein sequence ID" value="SHH77490.1"/>
    <property type="molecule type" value="Genomic_DNA"/>
</dbReference>
<feature type="domain" description="6-phosphogluconate dehydrogenase NADP-binding" evidence="4">
    <location>
        <begin position="2"/>
        <end position="161"/>
    </location>
</feature>
<gene>
    <name evidence="6" type="ORF">SAMN05443248_6108</name>
</gene>
<keyword evidence="1" id="KW-0560">Oxidoreductase</keyword>
<dbReference type="PANTHER" id="PTHR43580">
    <property type="entry name" value="OXIDOREDUCTASE GLYR1-RELATED"/>
    <property type="match status" value="1"/>
</dbReference>
<proteinExistence type="predicted"/>
<dbReference type="Pfam" id="PF03446">
    <property type="entry name" value="NAD_binding_2"/>
    <property type="match status" value="1"/>
</dbReference>